<dbReference type="Proteomes" id="UP000694388">
    <property type="component" value="Unplaced"/>
</dbReference>
<sequence length="387" mass="39670">MVLKGAGPSGTILRTMTPVTAGTVMGSVRLMSPVSVATAGKPGIATLVVKTTTGCEGGREQWWGMFTSVTTQVGFILVALFDLFTFHPHPKGMTSFATVTTQARPTATIAVPSLATPATTLAAIASLSGQAGAAAHVSEVRSPSTALAQITGTTPSPGTAQIALEGAGVKIQKADGGVGDPGTTTVPPHCQNPPHETSQTGTTNTASTTTANMGRNQVEPPPSDHNGIPESVHGETATAGTTNTATNSLPASQASGAVTTVTRSITVPGPSLPSISSSSDQPDNGDTAASSASASAGQEAQGVSGEPTSKEVSKMEVTSGRESGDADSTQVLSDFSFLSYLFYFIFIFHCKYLPIRCFIPVLRHRNCFSDFVKLGIENRDGSVISRK</sequence>
<dbReference type="AlphaFoldDB" id="A0A8C4N3A5"/>
<feature type="compositionally biased region" description="Polar residues" evidence="1">
    <location>
        <begin position="248"/>
        <end position="265"/>
    </location>
</feature>
<name>A0A8C4N3A5_EPTBU</name>
<feature type="compositionally biased region" description="Low complexity" evidence="1">
    <location>
        <begin position="236"/>
        <end position="247"/>
    </location>
</feature>
<evidence type="ECO:0000256" key="1">
    <source>
        <dbReference type="SAM" id="MobiDB-lite"/>
    </source>
</evidence>
<reference evidence="2" key="1">
    <citation type="submission" date="2025-08" db="UniProtKB">
        <authorList>
            <consortium name="Ensembl"/>
        </authorList>
    </citation>
    <scope>IDENTIFICATION</scope>
</reference>
<dbReference type="GeneTree" id="ENSGT00970000197174"/>
<proteinExistence type="predicted"/>
<accession>A0A8C4N3A5</accession>
<organism evidence="2 3">
    <name type="scientific">Eptatretus burgeri</name>
    <name type="common">Inshore hagfish</name>
    <dbReference type="NCBI Taxonomy" id="7764"/>
    <lineage>
        <taxon>Eukaryota</taxon>
        <taxon>Metazoa</taxon>
        <taxon>Chordata</taxon>
        <taxon>Craniata</taxon>
        <taxon>Vertebrata</taxon>
        <taxon>Cyclostomata</taxon>
        <taxon>Myxini</taxon>
        <taxon>Myxiniformes</taxon>
        <taxon>Myxinidae</taxon>
        <taxon>Eptatretinae</taxon>
        <taxon>Eptatretus</taxon>
    </lineage>
</organism>
<feature type="compositionally biased region" description="Low complexity" evidence="1">
    <location>
        <begin position="268"/>
        <end position="296"/>
    </location>
</feature>
<feature type="compositionally biased region" description="Low complexity" evidence="1">
    <location>
        <begin position="197"/>
        <end position="212"/>
    </location>
</feature>
<evidence type="ECO:0000313" key="2">
    <source>
        <dbReference type="Ensembl" id="ENSEBUP00000000635.1"/>
    </source>
</evidence>
<dbReference type="Ensembl" id="ENSEBUT00000000939.1">
    <property type="protein sequence ID" value="ENSEBUP00000000635.1"/>
    <property type="gene ID" value="ENSEBUG00000000734.1"/>
</dbReference>
<reference evidence="2" key="2">
    <citation type="submission" date="2025-09" db="UniProtKB">
        <authorList>
            <consortium name="Ensembl"/>
        </authorList>
    </citation>
    <scope>IDENTIFICATION</scope>
</reference>
<feature type="region of interest" description="Disordered" evidence="1">
    <location>
        <begin position="175"/>
        <end position="327"/>
    </location>
</feature>
<keyword evidence="3" id="KW-1185">Reference proteome</keyword>
<protein>
    <submittedName>
        <fullName evidence="2">Uncharacterized protein</fullName>
    </submittedName>
</protein>
<evidence type="ECO:0000313" key="3">
    <source>
        <dbReference type="Proteomes" id="UP000694388"/>
    </source>
</evidence>